<dbReference type="InterPro" id="IPR000326">
    <property type="entry name" value="PAP2/HPO"/>
</dbReference>
<keyword evidence="3" id="KW-0575">Peroxidase</keyword>
<protein>
    <submittedName>
        <fullName evidence="3">Vanadium-dependent haloperoxidase</fullName>
    </submittedName>
</protein>
<dbReference type="KEGG" id="fgg:FSB75_05160"/>
<dbReference type="EMBL" id="CP042433">
    <property type="protein sequence ID" value="QEC55320.1"/>
    <property type="molecule type" value="Genomic_DNA"/>
</dbReference>
<dbReference type="Pfam" id="PF01569">
    <property type="entry name" value="PAP2"/>
    <property type="match status" value="1"/>
</dbReference>
<gene>
    <name evidence="3" type="ORF">FSB75_05160</name>
</gene>
<evidence type="ECO:0000313" key="3">
    <source>
        <dbReference type="EMBL" id="QEC55320.1"/>
    </source>
</evidence>
<sequence length="453" mass="49119">MKIQMKAVLMLMTAFAVLNSGCKKNGITNSSFDEPVTDAFSADVQNAPLIKFGADVPAKWYALAINLSRTTPNQSPGPINSRAFGYMGLALYESVMPGIPGDKSMQSQLNEMPALPQVVHGEKYFYPSCANAALANMVHHMFGNTSSAQNFTIDSLEASLNTLFASMVSKDVLDRSLKFGRDISNAIYSWSVSDGGDKAYLNPFPSTYVPPVGPGLWVPQPGQLAQLPSWGNNRTFIKNNAASTQPPPPPAYSTESSSKFYQEELAVYHESINQNPEHIIIAKYWAALPGPSVSISVLSSVLASKNSNLAVAAEAYCKVGIAIADAIVSCYKTKYQYNQERPITFIRANFNSTWVPTLPTPPFPDYTSAHSVQAGASARVLADIFGNNTTFTDNTINSLGFTPRIFTKFSDFANELALSRFYAGIHVLTSNLVGLDQGNLVGMHVSALKFKND</sequence>
<accession>A0A5B8UGV4</accession>
<dbReference type="SUPFAM" id="SSF48317">
    <property type="entry name" value="Acid phosphatase/Vanadium-dependent haloperoxidase"/>
    <property type="match status" value="1"/>
</dbReference>
<dbReference type="PANTHER" id="PTHR34599:SF1">
    <property type="entry name" value="PHOSPHATIDIC ACID PHOSPHATASE TYPE 2_HALOPEROXIDASE DOMAIN-CONTAINING PROTEIN"/>
    <property type="match status" value="1"/>
</dbReference>
<keyword evidence="4" id="KW-1185">Reference proteome</keyword>
<dbReference type="CDD" id="cd03398">
    <property type="entry name" value="PAP2_haloperoxidase"/>
    <property type="match status" value="1"/>
</dbReference>
<dbReference type="Gene3D" id="1.10.606.20">
    <property type="match status" value="1"/>
</dbReference>
<reference evidence="3 4" key="1">
    <citation type="journal article" date="2015" name="Int. J. Syst. Evol. Microbiol.">
        <title>Flavisolibacter ginsenosidimutans sp. nov., with ginsenoside-converting activity isolated from soil used for cultivating ginseng.</title>
        <authorList>
            <person name="Zhao Y."/>
            <person name="Liu Q."/>
            <person name="Kang M.S."/>
            <person name="Jin F."/>
            <person name="Yu H."/>
            <person name="Im W.T."/>
        </authorList>
    </citation>
    <scope>NUCLEOTIDE SEQUENCE [LARGE SCALE GENOMIC DNA]</scope>
    <source>
        <strain evidence="3 4">Gsoil 636</strain>
    </source>
</reference>
<feature type="domain" description="Phosphatidic acid phosphatase type 2/haloperoxidase" evidence="2">
    <location>
        <begin position="318"/>
        <end position="451"/>
    </location>
</feature>
<dbReference type="Proteomes" id="UP000321204">
    <property type="component" value="Chromosome"/>
</dbReference>
<evidence type="ECO:0000259" key="2">
    <source>
        <dbReference type="Pfam" id="PF01569"/>
    </source>
</evidence>
<dbReference type="InterPro" id="IPR036938">
    <property type="entry name" value="PAP2/HPO_sf"/>
</dbReference>
<dbReference type="InterPro" id="IPR052559">
    <property type="entry name" value="V-haloperoxidase"/>
</dbReference>
<dbReference type="GO" id="GO:0004601">
    <property type="term" value="F:peroxidase activity"/>
    <property type="evidence" value="ECO:0007669"/>
    <property type="project" value="UniProtKB-KW"/>
</dbReference>
<name>A0A5B8UGV4_9BACT</name>
<keyword evidence="1" id="KW-0732">Signal</keyword>
<evidence type="ECO:0000256" key="1">
    <source>
        <dbReference type="SAM" id="SignalP"/>
    </source>
</evidence>
<organism evidence="3 4">
    <name type="scientific">Flavisolibacter ginsenosidimutans</name>
    <dbReference type="NCBI Taxonomy" id="661481"/>
    <lineage>
        <taxon>Bacteria</taxon>
        <taxon>Pseudomonadati</taxon>
        <taxon>Bacteroidota</taxon>
        <taxon>Chitinophagia</taxon>
        <taxon>Chitinophagales</taxon>
        <taxon>Chitinophagaceae</taxon>
        <taxon>Flavisolibacter</taxon>
    </lineage>
</organism>
<proteinExistence type="predicted"/>
<feature type="signal peptide" evidence="1">
    <location>
        <begin position="1"/>
        <end position="20"/>
    </location>
</feature>
<dbReference type="OrthoDB" id="9780455at2"/>
<dbReference type="RefSeq" id="WP_146783774.1">
    <property type="nucleotide sequence ID" value="NZ_BAABIO010000002.1"/>
</dbReference>
<keyword evidence="3" id="KW-0560">Oxidoreductase</keyword>
<feature type="chain" id="PRO_5022783519" evidence="1">
    <location>
        <begin position="21"/>
        <end position="453"/>
    </location>
</feature>
<dbReference type="AlphaFoldDB" id="A0A5B8UGV4"/>
<dbReference type="PANTHER" id="PTHR34599">
    <property type="entry name" value="PEROXIDASE-RELATED"/>
    <property type="match status" value="1"/>
</dbReference>
<evidence type="ECO:0000313" key="4">
    <source>
        <dbReference type="Proteomes" id="UP000321204"/>
    </source>
</evidence>